<dbReference type="CDD" id="cd06171">
    <property type="entry name" value="Sigma70_r4"/>
    <property type="match status" value="1"/>
</dbReference>
<dbReference type="NCBIfam" id="TIGR02393">
    <property type="entry name" value="RpoD_Cterm"/>
    <property type="match status" value="1"/>
</dbReference>
<keyword evidence="7" id="KW-0175">Coiled coil</keyword>
<dbReference type="RefSeq" id="WP_114841715.1">
    <property type="nucleotide sequence ID" value="NZ_CP031219.1"/>
</dbReference>
<dbReference type="InterPro" id="IPR013325">
    <property type="entry name" value="RNA_pol_sigma_r2"/>
</dbReference>
<dbReference type="PRINTS" id="PR00046">
    <property type="entry name" value="SIGMA70FCT"/>
</dbReference>
<dbReference type="GO" id="GO:0005509">
    <property type="term" value="F:calcium ion binding"/>
    <property type="evidence" value="ECO:0007669"/>
    <property type="project" value="InterPro"/>
</dbReference>
<dbReference type="NCBIfam" id="TIGR02937">
    <property type="entry name" value="sigma70-ECF"/>
    <property type="match status" value="1"/>
</dbReference>
<dbReference type="GO" id="GO:0006352">
    <property type="term" value="P:DNA-templated transcription initiation"/>
    <property type="evidence" value="ECO:0007669"/>
    <property type="project" value="UniProtKB-UniRule"/>
</dbReference>
<dbReference type="GO" id="GO:0016987">
    <property type="term" value="F:sigma factor activity"/>
    <property type="evidence" value="ECO:0007669"/>
    <property type="project" value="UniProtKB-UniRule"/>
</dbReference>
<dbReference type="InterPro" id="IPR036388">
    <property type="entry name" value="WH-like_DNA-bd_sf"/>
</dbReference>
<dbReference type="SUPFAM" id="SSF88659">
    <property type="entry name" value="Sigma3 and sigma4 domains of RNA polymerase sigma factors"/>
    <property type="match status" value="2"/>
</dbReference>
<gene>
    <name evidence="6" type="primary">sigA</name>
    <name evidence="10" type="ORF">CP985_01060</name>
</gene>
<keyword evidence="1 6" id="KW-0963">Cytoplasm</keyword>
<comment type="function">
    <text evidence="6">Sigma factors are initiation factors that promote the attachment of RNA polymerase to specific initiation sites and are then released. This sigma factor is the primary sigma factor during exponential growth.</text>
</comment>
<proteinExistence type="inferred from homology"/>
<evidence type="ECO:0000256" key="4">
    <source>
        <dbReference type="ARBA" id="ARBA00023125"/>
    </source>
</evidence>
<dbReference type="KEGG" id="amyt:AMYT_1272"/>
<dbReference type="InterPro" id="IPR014284">
    <property type="entry name" value="RNA_pol_sigma-70_dom"/>
</dbReference>
<evidence type="ECO:0000313" key="10">
    <source>
        <dbReference type="EMBL" id="RXK16775.1"/>
    </source>
</evidence>
<feature type="compositionally biased region" description="Acidic residues" evidence="8">
    <location>
        <begin position="173"/>
        <end position="206"/>
    </location>
</feature>
<dbReference type="PROSITE" id="PS00716">
    <property type="entry name" value="SIGMA70_2"/>
    <property type="match status" value="1"/>
</dbReference>
<dbReference type="Pfam" id="PF04542">
    <property type="entry name" value="Sigma70_r2"/>
    <property type="match status" value="1"/>
</dbReference>
<comment type="subunit">
    <text evidence="6">Interacts transiently with the RNA polymerase catalytic core.</text>
</comment>
<evidence type="ECO:0000256" key="2">
    <source>
        <dbReference type="ARBA" id="ARBA00023015"/>
    </source>
</evidence>
<sequence length="628" mass="72566">MSVKDLNKSIEQIVKEYKDSILTYEKIIKIFPKAPSSANVKKLIALVQLYNVSLITAQEQAKRMNAEEAKRKEEHRNKLKQNEEDVYDLLKSKELLEWSRSDSPVRMYLREMGQIPLLTKEEEIEISKKIEMGEDIILDAICYVPYLIDFILEYREPLVNRERKVKELFRNFDDEDSDDEETEDEDTDEEDIDEEDSDSEESDEDESKGKKQKKLDKRAETIIEAFKILEKAKKEWLKFQVKETAKSDDESDVMQYNLSVAFKKKILKEALLDLGPTSKLITEIVKAMETALKSDSGFDNELKRLEYKLPLFNDMLKKNHQKILDNILNLSKAQITAMVPEATMVSTYMEIKKLFQTAEASKDGFDLDPQELKDVLEQIKRGKQITDQAKTRMAKSNLRLVVSIAKRYTNRGLPFLDLIQEGNIGLMKAVDKFEYKKGYKFSTYATWWIRQAISRAIADQARTIRIPIHMIETINRINKIIRKGIQENGKEPDVEDIAKEVGLPVDKVKQVIKITKEPVSLEAPIGSDDDGKFGDFVPDEKAPTPIDNIMKEDLQGQIDQILAQLNEREQAVVRMRFGLMEDASDRTLEEIGKELNVTRERVRQIESSAIKKLKHPKVGKNLKNYVES</sequence>
<feature type="short sequence motif" description="Interaction with polymerase core subunit RpoC" evidence="6">
    <location>
        <begin position="417"/>
        <end position="420"/>
    </location>
</feature>
<dbReference type="InterPro" id="IPR012760">
    <property type="entry name" value="RNA_pol_sigma_RpoD_C"/>
</dbReference>
<dbReference type="InterPro" id="IPR009042">
    <property type="entry name" value="RNA_pol_sigma70_r1_2"/>
</dbReference>
<evidence type="ECO:0000256" key="5">
    <source>
        <dbReference type="ARBA" id="ARBA00023163"/>
    </source>
</evidence>
<accession>A0AAX2AJF3</accession>
<comment type="caution">
    <text evidence="10">The sequence shown here is derived from an EMBL/GenBank/DDBJ whole genome shotgun (WGS) entry which is preliminary data.</text>
</comment>
<keyword evidence="2 6" id="KW-0805">Transcription regulation</keyword>
<dbReference type="SUPFAM" id="SSF88946">
    <property type="entry name" value="Sigma2 domain of RNA polymerase sigma factors"/>
    <property type="match status" value="1"/>
</dbReference>
<dbReference type="InterPro" id="IPR007624">
    <property type="entry name" value="RNA_pol_sigma70_r3"/>
</dbReference>
<dbReference type="InterPro" id="IPR028630">
    <property type="entry name" value="Sigma70_RpoD"/>
</dbReference>
<dbReference type="Gene3D" id="1.10.10.10">
    <property type="entry name" value="Winged helix-like DNA-binding domain superfamily/Winged helix DNA-binding domain"/>
    <property type="match status" value="2"/>
</dbReference>
<dbReference type="Pfam" id="PF00140">
    <property type="entry name" value="Sigma70_r1_2"/>
    <property type="match status" value="1"/>
</dbReference>
<feature type="domain" description="EF-hand" evidence="9">
    <location>
        <begin position="346"/>
        <end position="382"/>
    </location>
</feature>
<keyword evidence="3 6" id="KW-0731">Sigma factor</keyword>
<name>A0AAX2AJF3_9BACT</name>
<dbReference type="PANTHER" id="PTHR30603:SF60">
    <property type="entry name" value="RNA POLYMERASE SIGMA FACTOR RPOD"/>
    <property type="match status" value="1"/>
</dbReference>
<dbReference type="Gene3D" id="1.10.601.10">
    <property type="entry name" value="RNA Polymerase Primary Sigma Factor"/>
    <property type="match status" value="1"/>
</dbReference>
<dbReference type="InterPro" id="IPR007627">
    <property type="entry name" value="RNA_pol_sigma70_r2"/>
</dbReference>
<feature type="region of interest" description="Disordered" evidence="8">
    <location>
        <begin position="172"/>
        <end position="213"/>
    </location>
</feature>
<comment type="similarity">
    <text evidence="6">Belongs to the sigma-70 factor family. RpoD/SigA subfamily.</text>
</comment>
<dbReference type="Pfam" id="PF04539">
    <property type="entry name" value="Sigma70_r3"/>
    <property type="match status" value="1"/>
</dbReference>
<dbReference type="HAMAP" id="MF_00963">
    <property type="entry name" value="Sigma70_RpoD_SigA"/>
    <property type="match status" value="1"/>
</dbReference>
<dbReference type="GO" id="GO:0003677">
    <property type="term" value="F:DNA binding"/>
    <property type="evidence" value="ECO:0007669"/>
    <property type="project" value="UniProtKB-UniRule"/>
</dbReference>
<dbReference type="GO" id="GO:0005737">
    <property type="term" value="C:cytoplasm"/>
    <property type="evidence" value="ECO:0007669"/>
    <property type="project" value="UniProtKB-SubCell"/>
</dbReference>
<dbReference type="InterPro" id="IPR050239">
    <property type="entry name" value="Sigma-70_RNA_pol_init_factors"/>
</dbReference>
<dbReference type="PROSITE" id="PS50222">
    <property type="entry name" value="EF_HAND_2"/>
    <property type="match status" value="1"/>
</dbReference>
<feature type="region of interest" description="Sigma-70 factor domain-2" evidence="6">
    <location>
        <begin position="393"/>
        <end position="463"/>
    </location>
</feature>
<comment type="subcellular location">
    <subcellularLocation>
        <location evidence="6">Cytoplasm</location>
    </subcellularLocation>
</comment>
<protein>
    <recommendedName>
        <fullName evidence="6">RNA polymerase sigma factor SigA</fullName>
    </recommendedName>
</protein>
<dbReference type="InterPro" id="IPR013324">
    <property type="entry name" value="RNA_pol_sigma_r3/r4-like"/>
</dbReference>
<dbReference type="AlphaFoldDB" id="A0AAX2AJF3"/>
<dbReference type="FunFam" id="1.10.601.10:FF:000001">
    <property type="entry name" value="RNA polymerase sigma factor SigA"/>
    <property type="match status" value="1"/>
</dbReference>
<evidence type="ECO:0000259" key="9">
    <source>
        <dbReference type="PROSITE" id="PS50222"/>
    </source>
</evidence>
<dbReference type="Proteomes" id="UP000290092">
    <property type="component" value="Unassembled WGS sequence"/>
</dbReference>
<comment type="caution">
    <text evidence="6">Lacks conserved residue(s) required for the propagation of feature annotation.</text>
</comment>
<dbReference type="InterPro" id="IPR007630">
    <property type="entry name" value="RNA_pol_sigma70_r4"/>
</dbReference>
<dbReference type="Pfam" id="PF04545">
    <property type="entry name" value="Sigma70_r4"/>
    <property type="match status" value="1"/>
</dbReference>
<feature type="DNA-binding region" description="H-T-H motif" evidence="6">
    <location>
        <begin position="588"/>
        <end position="607"/>
    </location>
</feature>
<evidence type="ECO:0000256" key="7">
    <source>
        <dbReference type="SAM" id="Coils"/>
    </source>
</evidence>
<evidence type="ECO:0000256" key="3">
    <source>
        <dbReference type="ARBA" id="ARBA00023082"/>
    </source>
</evidence>
<dbReference type="PROSITE" id="PS00715">
    <property type="entry name" value="SIGMA70_1"/>
    <property type="match status" value="1"/>
</dbReference>
<dbReference type="InterPro" id="IPR002048">
    <property type="entry name" value="EF_hand_dom"/>
</dbReference>
<keyword evidence="11" id="KW-1185">Reference proteome</keyword>
<organism evidence="10 11">
    <name type="scientific">Malaciobacter mytili LMG 24559</name>
    <dbReference type="NCBI Taxonomy" id="1032238"/>
    <lineage>
        <taxon>Bacteria</taxon>
        <taxon>Pseudomonadati</taxon>
        <taxon>Campylobacterota</taxon>
        <taxon>Epsilonproteobacteria</taxon>
        <taxon>Campylobacterales</taxon>
        <taxon>Arcobacteraceae</taxon>
        <taxon>Malaciobacter</taxon>
    </lineage>
</organism>
<evidence type="ECO:0000256" key="8">
    <source>
        <dbReference type="SAM" id="MobiDB-lite"/>
    </source>
</evidence>
<keyword evidence="5 6" id="KW-0804">Transcription</keyword>
<feature type="coiled-coil region" evidence="7">
    <location>
        <begin position="57"/>
        <end position="85"/>
    </location>
</feature>
<evidence type="ECO:0000313" key="11">
    <source>
        <dbReference type="Proteomes" id="UP000290092"/>
    </source>
</evidence>
<evidence type="ECO:0000256" key="1">
    <source>
        <dbReference type="ARBA" id="ARBA00022490"/>
    </source>
</evidence>
<keyword evidence="4 6" id="KW-0238">DNA-binding</keyword>
<dbReference type="PANTHER" id="PTHR30603">
    <property type="entry name" value="RNA POLYMERASE SIGMA FACTOR RPO"/>
    <property type="match status" value="1"/>
</dbReference>
<dbReference type="NCBIfam" id="NF004208">
    <property type="entry name" value="PRK05658.1"/>
    <property type="match status" value="1"/>
</dbReference>
<feature type="region of interest" description="Sigma-70 factor domain-3" evidence="6">
    <location>
        <begin position="472"/>
        <end position="548"/>
    </location>
</feature>
<dbReference type="EMBL" id="NXID01000003">
    <property type="protein sequence ID" value="RXK16775.1"/>
    <property type="molecule type" value="Genomic_DNA"/>
</dbReference>
<dbReference type="InterPro" id="IPR000943">
    <property type="entry name" value="RNA_pol_sigma70"/>
</dbReference>
<reference evidence="10 11" key="1">
    <citation type="submission" date="2017-09" db="EMBL/GenBank/DDBJ databases">
        <title>Genomics of the genus Arcobacter.</title>
        <authorList>
            <person name="Perez-Cataluna A."/>
            <person name="Figueras M.J."/>
            <person name="Salas-Masso N."/>
        </authorList>
    </citation>
    <scope>NUCLEOTIDE SEQUENCE [LARGE SCALE GENOMIC DNA]</scope>
    <source>
        <strain evidence="10 11">CECT 7386</strain>
    </source>
</reference>
<evidence type="ECO:0000256" key="6">
    <source>
        <dbReference type="HAMAP-Rule" id="MF_00963"/>
    </source>
</evidence>